<dbReference type="EMBL" id="VRSV01000002">
    <property type="protein sequence ID" value="TXK09638.1"/>
    <property type="molecule type" value="Genomic_DNA"/>
</dbReference>
<dbReference type="RefSeq" id="WP_147894841.1">
    <property type="nucleotide sequence ID" value="NZ_BAAANR010000001.1"/>
</dbReference>
<dbReference type="Gene3D" id="1.10.287.1060">
    <property type="entry name" value="ESAT-6-like"/>
    <property type="match status" value="1"/>
</dbReference>
<name>A0A5C8HUS2_9MICO</name>
<gene>
    <name evidence="1" type="ORF">FVP77_12055</name>
</gene>
<evidence type="ECO:0008006" key="3">
    <source>
        <dbReference type="Google" id="ProtNLM"/>
    </source>
</evidence>
<sequence>MFIDVTLSAGTVRSLEALEEAAGLLRDLHGRLGDLRVRVAPVVAEADWRAPSARACHERLERWRESLATAQGRVDDLADSVARARADLQARAAAALP</sequence>
<dbReference type="OrthoDB" id="5075335at2"/>
<dbReference type="SUPFAM" id="SSF140453">
    <property type="entry name" value="EsxAB dimer-like"/>
    <property type="match status" value="1"/>
</dbReference>
<evidence type="ECO:0000313" key="2">
    <source>
        <dbReference type="Proteomes" id="UP000321034"/>
    </source>
</evidence>
<dbReference type="InterPro" id="IPR036689">
    <property type="entry name" value="ESAT-6-like_sf"/>
</dbReference>
<dbReference type="Proteomes" id="UP000321034">
    <property type="component" value="Unassembled WGS sequence"/>
</dbReference>
<dbReference type="AlphaFoldDB" id="A0A5C8HUS2"/>
<reference evidence="1 2" key="1">
    <citation type="submission" date="2019-08" db="EMBL/GenBank/DDBJ databases">
        <authorList>
            <person name="Dong K."/>
        </authorList>
    </citation>
    <scope>NUCLEOTIDE SEQUENCE [LARGE SCALE GENOMIC DNA]</scope>
    <source>
        <strain evidence="1 2">JCM14558</strain>
    </source>
</reference>
<accession>A0A5C8HUS2</accession>
<keyword evidence="2" id="KW-1185">Reference proteome</keyword>
<comment type="caution">
    <text evidence="1">The sequence shown here is derived from an EMBL/GenBank/DDBJ whole genome shotgun (WGS) entry which is preliminary data.</text>
</comment>
<protein>
    <recommendedName>
        <fullName evidence="3">WXG100 family type VII secretion target</fullName>
    </recommendedName>
</protein>
<organism evidence="1 2">
    <name type="scientific">Microbacterium hatanonis</name>
    <dbReference type="NCBI Taxonomy" id="404366"/>
    <lineage>
        <taxon>Bacteria</taxon>
        <taxon>Bacillati</taxon>
        <taxon>Actinomycetota</taxon>
        <taxon>Actinomycetes</taxon>
        <taxon>Micrococcales</taxon>
        <taxon>Microbacteriaceae</taxon>
        <taxon>Microbacterium</taxon>
    </lineage>
</organism>
<proteinExistence type="predicted"/>
<evidence type="ECO:0000313" key="1">
    <source>
        <dbReference type="EMBL" id="TXK09638.1"/>
    </source>
</evidence>